<dbReference type="EMBL" id="UZAG01005404">
    <property type="protein sequence ID" value="VDO17734.1"/>
    <property type="molecule type" value="Genomic_DNA"/>
</dbReference>
<keyword evidence="2" id="KW-1185">Reference proteome</keyword>
<dbReference type="AlphaFoldDB" id="A0A3P7TZH4"/>
<organism evidence="1 2">
    <name type="scientific">Brugia timori</name>
    <dbReference type="NCBI Taxonomy" id="42155"/>
    <lineage>
        <taxon>Eukaryota</taxon>
        <taxon>Metazoa</taxon>
        <taxon>Ecdysozoa</taxon>
        <taxon>Nematoda</taxon>
        <taxon>Chromadorea</taxon>
        <taxon>Rhabditida</taxon>
        <taxon>Spirurina</taxon>
        <taxon>Spiruromorpha</taxon>
        <taxon>Filarioidea</taxon>
        <taxon>Onchocercidae</taxon>
        <taxon>Brugia</taxon>
    </lineage>
</organism>
<dbReference type="Proteomes" id="UP000280834">
    <property type="component" value="Unassembled WGS sequence"/>
</dbReference>
<protein>
    <submittedName>
        <fullName evidence="1">Uncharacterized protein</fullName>
    </submittedName>
</protein>
<name>A0A3P7TZH4_9BILA</name>
<sequence>MLYHFQKTDYQFYEKFAKHFYVDNLVTSVTSSEEALALYERANKIFEEVSMQLAQWGSNEPLVRQHFDESHRLEKDETTVLGLDWNIICLPYTTLWGGLRHPSSQPEDF</sequence>
<gene>
    <name evidence="1" type="ORF">BTMF_LOCUS5142</name>
</gene>
<reference evidence="1 2" key="1">
    <citation type="submission" date="2018-11" db="EMBL/GenBank/DDBJ databases">
        <authorList>
            <consortium name="Pathogen Informatics"/>
        </authorList>
    </citation>
    <scope>NUCLEOTIDE SEQUENCE [LARGE SCALE GENOMIC DNA]</scope>
</reference>
<proteinExistence type="predicted"/>
<evidence type="ECO:0000313" key="1">
    <source>
        <dbReference type="EMBL" id="VDO17734.1"/>
    </source>
</evidence>
<evidence type="ECO:0000313" key="2">
    <source>
        <dbReference type="Proteomes" id="UP000280834"/>
    </source>
</evidence>
<accession>A0A3P7TZH4</accession>